<dbReference type="AlphaFoldDB" id="A0A1I4GUB8"/>
<evidence type="ECO:0000256" key="3">
    <source>
        <dbReference type="ARBA" id="ARBA00023239"/>
    </source>
</evidence>
<evidence type="ECO:0000313" key="7">
    <source>
        <dbReference type="EMBL" id="SFL33565.1"/>
    </source>
</evidence>
<evidence type="ECO:0000256" key="4">
    <source>
        <dbReference type="PIRSR" id="PIRSR001359-1"/>
    </source>
</evidence>
<dbReference type="InterPro" id="IPR011289">
    <property type="entry name" value="Fruc_bis_ald_class-2"/>
</dbReference>
<dbReference type="OrthoDB" id="9803995at2"/>
<feature type="binding site" evidence="6">
    <location>
        <position position="207"/>
    </location>
    <ligand>
        <name>Zn(2+)</name>
        <dbReference type="ChEBI" id="CHEBI:29105"/>
        <label>1</label>
        <note>catalytic</note>
    </ligand>
</feature>
<keyword evidence="1 6" id="KW-0479">Metal-binding</keyword>
<evidence type="ECO:0000256" key="1">
    <source>
        <dbReference type="ARBA" id="ARBA00022723"/>
    </source>
</evidence>
<dbReference type="RefSeq" id="WP_091479357.1">
    <property type="nucleotide sequence ID" value="NZ_FOTR01000001.1"/>
</dbReference>
<dbReference type="InterPro" id="IPR050246">
    <property type="entry name" value="Class_II_FBP_aldolase"/>
</dbReference>
<feature type="binding site" evidence="5">
    <location>
        <begin position="229"/>
        <end position="232"/>
    </location>
    <ligand>
        <name>dihydroxyacetone phosphate</name>
        <dbReference type="ChEBI" id="CHEBI:57642"/>
    </ligand>
</feature>
<evidence type="ECO:0000256" key="2">
    <source>
        <dbReference type="ARBA" id="ARBA00022833"/>
    </source>
</evidence>
<keyword evidence="2 6" id="KW-0862">Zinc</keyword>
<dbReference type="Gene3D" id="3.20.20.70">
    <property type="entry name" value="Aldolase class I"/>
    <property type="match status" value="1"/>
</dbReference>
<keyword evidence="3" id="KW-0456">Lyase</keyword>
<dbReference type="PROSITE" id="PS00602">
    <property type="entry name" value="ALDOLASE_CLASS_II_1"/>
    <property type="match status" value="1"/>
</dbReference>
<reference evidence="8" key="1">
    <citation type="submission" date="2016-10" db="EMBL/GenBank/DDBJ databases">
        <authorList>
            <person name="Varghese N."/>
            <person name="Submissions S."/>
        </authorList>
    </citation>
    <scope>NUCLEOTIDE SEQUENCE [LARGE SCALE GENOMIC DNA]</scope>
    <source>
        <strain evidence="8">CGMCC 1.4250</strain>
    </source>
</reference>
<proteinExistence type="predicted"/>
<dbReference type="GO" id="GO:0008270">
    <property type="term" value="F:zinc ion binding"/>
    <property type="evidence" value="ECO:0007669"/>
    <property type="project" value="InterPro"/>
</dbReference>
<dbReference type="PANTHER" id="PTHR30304:SF0">
    <property type="entry name" value="D-TAGATOSE-1,6-BISPHOSPHATE ALDOLASE SUBUNIT GATY-RELATED"/>
    <property type="match status" value="1"/>
</dbReference>
<sequence length="283" mass="30915">MLVSMKDMIVEAKKNHYAVGQFNINSFQWVTAILQAAEKERSPVIIASTDRIVDYLGGLKLIASTTRTIVEEMQITVPVALHLDHGFTVEQCKRAIDAGYSSVMIDGSKYPIEENIKMTQEVVEYARKFGVSVEAEIGSVGGTEDGVVGGIKYADPSECFRIVEETKVDALAAALGSVHGEYKGEPKFAFDLMKEISEGIDIPLALHGGSGIPDHQIIQAIEYGHAKINVNTESNKTWAETVRNILTNDTKLFSPPDILGPGMDAITQVVQEKMRLFGSANRV</sequence>
<dbReference type="InterPro" id="IPR013785">
    <property type="entry name" value="Aldolase_TIM"/>
</dbReference>
<evidence type="ECO:0000313" key="8">
    <source>
        <dbReference type="Proteomes" id="UP000198565"/>
    </source>
</evidence>
<dbReference type="NCBIfam" id="TIGR01859">
    <property type="entry name" value="fruc_bis_ald"/>
    <property type="match status" value="1"/>
</dbReference>
<feature type="active site" description="Proton donor" evidence="4">
    <location>
        <position position="84"/>
    </location>
</feature>
<evidence type="ECO:0000256" key="5">
    <source>
        <dbReference type="PIRSR" id="PIRSR001359-2"/>
    </source>
</evidence>
<dbReference type="PANTHER" id="PTHR30304">
    <property type="entry name" value="D-TAGATOSE-1,6-BISPHOSPHATE ALDOLASE"/>
    <property type="match status" value="1"/>
</dbReference>
<feature type="binding site" evidence="5">
    <location>
        <begin position="208"/>
        <end position="210"/>
    </location>
    <ligand>
        <name>dihydroxyacetone phosphate</name>
        <dbReference type="ChEBI" id="CHEBI:57642"/>
    </ligand>
</feature>
<dbReference type="GO" id="GO:0030388">
    <property type="term" value="P:fructose 1,6-bisphosphate metabolic process"/>
    <property type="evidence" value="ECO:0007669"/>
    <property type="project" value="InterPro"/>
</dbReference>
<feature type="binding site" evidence="5">
    <location>
        <position position="180"/>
    </location>
    <ligand>
        <name>dihydroxyacetone phosphate</name>
        <dbReference type="ChEBI" id="CHEBI:57642"/>
    </ligand>
</feature>
<dbReference type="PROSITE" id="PS00806">
    <property type="entry name" value="ALDOLASE_CLASS_II_2"/>
    <property type="match status" value="1"/>
</dbReference>
<dbReference type="CDD" id="cd00947">
    <property type="entry name" value="TBP_aldolase_IIB"/>
    <property type="match status" value="1"/>
</dbReference>
<gene>
    <name evidence="7" type="ORF">SAMN04487943_10133</name>
</gene>
<dbReference type="NCBIfam" id="TIGR00167">
    <property type="entry name" value="cbbA"/>
    <property type="match status" value="1"/>
</dbReference>
<dbReference type="GO" id="GO:0004332">
    <property type="term" value="F:fructose-bisphosphate aldolase activity"/>
    <property type="evidence" value="ECO:0007669"/>
    <property type="project" value="InterPro"/>
</dbReference>
<name>A0A1I4GUB8_9BACI</name>
<feature type="binding site" evidence="6">
    <location>
        <position position="106"/>
    </location>
    <ligand>
        <name>Zn(2+)</name>
        <dbReference type="ChEBI" id="CHEBI:29105"/>
        <label>2</label>
    </ligand>
</feature>
<dbReference type="GO" id="GO:0006096">
    <property type="term" value="P:glycolytic process"/>
    <property type="evidence" value="ECO:0007669"/>
    <property type="project" value="InterPro"/>
</dbReference>
<dbReference type="SUPFAM" id="SSF51569">
    <property type="entry name" value="Aldolase"/>
    <property type="match status" value="1"/>
</dbReference>
<organism evidence="7 8">
    <name type="scientific">Gracilibacillus orientalis</name>
    <dbReference type="NCBI Taxonomy" id="334253"/>
    <lineage>
        <taxon>Bacteria</taxon>
        <taxon>Bacillati</taxon>
        <taxon>Bacillota</taxon>
        <taxon>Bacilli</taxon>
        <taxon>Bacillales</taxon>
        <taxon>Bacillaceae</taxon>
        <taxon>Gracilibacillus</taxon>
    </lineage>
</organism>
<feature type="binding site" evidence="6">
    <location>
        <position position="85"/>
    </location>
    <ligand>
        <name>Zn(2+)</name>
        <dbReference type="ChEBI" id="CHEBI:29105"/>
        <label>1</label>
        <note>catalytic</note>
    </ligand>
</feature>
<dbReference type="EMBL" id="FOTR01000001">
    <property type="protein sequence ID" value="SFL33565.1"/>
    <property type="molecule type" value="Genomic_DNA"/>
</dbReference>
<dbReference type="Proteomes" id="UP000198565">
    <property type="component" value="Unassembled WGS sequence"/>
</dbReference>
<accession>A0A1I4GUB8</accession>
<comment type="cofactor">
    <cofactor evidence="6">
        <name>Zn(2+)</name>
        <dbReference type="ChEBI" id="CHEBI:29105"/>
    </cofactor>
    <text evidence="6">Binds 2 Zn(2+) ions per subunit. One is catalytic and the other provides a structural contribution.</text>
</comment>
<dbReference type="Pfam" id="PF01116">
    <property type="entry name" value="F_bP_aldolase"/>
    <property type="match status" value="1"/>
</dbReference>
<dbReference type="InterPro" id="IPR000771">
    <property type="entry name" value="FBA_II"/>
</dbReference>
<feature type="binding site" evidence="6">
    <location>
        <position position="136"/>
    </location>
    <ligand>
        <name>Zn(2+)</name>
        <dbReference type="ChEBI" id="CHEBI:29105"/>
        <label>2</label>
    </ligand>
</feature>
<feature type="binding site" evidence="6">
    <location>
        <position position="179"/>
    </location>
    <ligand>
        <name>Zn(2+)</name>
        <dbReference type="ChEBI" id="CHEBI:29105"/>
        <label>1</label>
        <note>catalytic</note>
    </ligand>
</feature>
<dbReference type="PIRSF" id="PIRSF001359">
    <property type="entry name" value="F_bP_aldolase_II"/>
    <property type="match status" value="1"/>
</dbReference>
<dbReference type="STRING" id="334253.SAMN04487943_10133"/>
<keyword evidence="8" id="KW-1185">Reference proteome</keyword>
<evidence type="ECO:0000256" key="6">
    <source>
        <dbReference type="PIRSR" id="PIRSR001359-3"/>
    </source>
</evidence>
<protein>
    <submittedName>
        <fullName evidence="7">6-phospho-5-dehydro-2-deoxy-D-gluconate aldolase</fullName>
    </submittedName>
</protein>